<dbReference type="InterPro" id="IPR000086">
    <property type="entry name" value="NUDIX_hydrolase_dom"/>
</dbReference>
<keyword evidence="8" id="KW-1185">Reference proteome</keyword>
<comment type="similarity">
    <text evidence="2 5">Belongs to the Nudix hydrolase family.</text>
</comment>
<dbReference type="PRINTS" id="PR00502">
    <property type="entry name" value="NUDIXFAMILY"/>
</dbReference>
<dbReference type="InterPro" id="IPR015797">
    <property type="entry name" value="NUDIX_hydrolase-like_dom_sf"/>
</dbReference>
<dbReference type="STRING" id="168276.SAMN05444580_102165"/>
<evidence type="ECO:0000313" key="7">
    <source>
        <dbReference type="EMBL" id="SDC94687.1"/>
    </source>
</evidence>
<evidence type="ECO:0000313" key="8">
    <source>
        <dbReference type="Proteomes" id="UP000199417"/>
    </source>
</evidence>
<dbReference type="Proteomes" id="UP000199417">
    <property type="component" value="Unassembled WGS sequence"/>
</dbReference>
<feature type="domain" description="Nudix hydrolase" evidence="6">
    <location>
        <begin position="190"/>
        <end position="331"/>
    </location>
</feature>
<dbReference type="PROSITE" id="PS00893">
    <property type="entry name" value="NUDIX_BOX"/>
    <property type="match status" value="1"/>
</dbReference>
<dbReference type="InterPro" id="IPR020084">
    <property type="entry name" value="NUDIX_hydrolase_CS"/>
</dbReference>
<evidence type="ECO:0000256" key="3">
    <source>
        <dbReference type="ARBA" id="ARBA00022801"/>
    </source>
</evidence>
<proteinExistence type="inferred from homology"/>
<keyword evidence="4" id="KW-0460">Magnesium</keyword>
<evidence type="ECO:0000256" key="1">
    <source>
        <dbReference type="ARBA" id="ARBA00001946"/>
    </source>
</evidence>
<evidence type="ECO:0000256" key="4">
    <source>
        <dbReference type="ARBA" id="ARBA00022842"/>
    </source>
</evidence>
<dbReference type="SUPFAM" id="SSF55811">
    <property type="entry name" value="Nudix"/>
    <property type="match status" value="1"/>
</dbReference>
<reference evidence="7 8" key="1">
    <citation type="submission" date="2016-10" db="EMBL/GenBank/DDBJ databases">
        <authorList>
            <person name="de Groot N.N."/>
        </authorList>
    </citation>
    <scope>NUCLEOTIDE SEQUENCE [LARGE SCALE GENOMIC DNA]</scope>
    <source>
        <strain evidence="7 8">JCM 11308</strain>
    </source>
</reference>
<name>A0A1G6QSL3_9NOCA</name>
<dbReference type="InterPro" id="IPR020476">
    <property type="entry name" value="Nudix_hydrolase"/>
</dbReference>
<dbReference type="Gene3D" id="3.90.79.10">
    <property type="entry name" value="Nucleoside Triphosphate Pyrophosphohydrolase"/>
    <property type="match status" value="1"/>
</dbReference>
<keyword evidence="3 5" id="KW-0378">Hydrolase</keyword>
<evidence type="ECO:0000256" key="5">
    <source>
        <dbReference type="RuleBase" id="RU003476"/>
    </source>
</evidence>
<evidence type="ECO:0000256" key="2">
    <source>
        <dbReference type="ARBA" id="ARBA00005582"/>
    </source>
</evidence>
<sequence>MMTFSATTILVLALIAAVVVAVGVWAYATANRLDRLHVRSDLSWQALDSALARRSVVARAVAAALVPTGYSFGGPVPGASDGRTLAALAVKAEQADRGHRETAENALSAALGAVPTEALPPQLVAELADAEARVLIARRFHNDAVRDTLALRTRRPVRWLHLGGTAPLPSYFEIAERTTAAATGGLSVDEMRTSARIVVLDEKGRALLLRGHDPQSPDVHFWFTIGGGVEAGESLRETAVREISEETGLAVDQAALRGPMWRRVAVFPYDGELIRSEELFFALQTASFTPQRNGFTELERRAITGHRWCTAAEMRAIAASGEVVYPEELPDLLGEARVVVGRAVEPEVRSIR</sequence>
<organism evidence="7 8">
    <name type="scientific">Rhodococcus tukisamuensis</name>
    <dbReference type="NCBI Taxonomy" id="168276"/>
    <lineage>
        <taxon>Bacteria</taxon>
        <taxon>Bacillati</taxon>
        <taxon>Actinomycetota</taxon>
        <taxon>Actinomycetes</taxon>
        <taxon>Mycobacteriales</taxon>
        <taxon>Nocardiaceae</taxon>
        <taxon>Rhodococcus</taxon>
    </lineage>
</organism>
<dbReference type="Pfam" id="PF00293">
    <property type="entry name" value="NUDIX"/>
    <property type="match status" value="1"/>
</dbReference>
<comment type="cofactor">
    <cofactor evidence="1">
        <name>Mg(2+)</name>
        <dbReference type="ChEBI" id="CHEBI:18420"/>
    </cofactor>
</comment>
<dbReference type="PANTHER" id="PTHR43046">
    <property type="entry name" value="GDP-MANNOSE MANNOSYL HYDROLASE"/>
    <property type="match status" value="1"/>
</dbReference>
<accession>A0A1G6QSL3</accession>
<dbReference type="AlphaFoldDB" id="A0A1G6QSL3"/>
<evidence type="ECO:0000259" key="6">
    <source>
        <dbReference type="PROSITE" id="PS51462"/>
    </source>
</evidence>
<gene>
    <name evidence="7" type="ORF">SAMN05444580_102165</name>
</gene>
<protein>
    <submittedName>
        <fullName evidence="7">Uncharacterized conserved protein</fullName>
    </submittedName>
</protein>
<dbReference type="PANTHER" id="PTHR43046:SF12">
    <property type="entry name" value="GDP-MANNOSE MANNOSYL HYDROLASE"/>
    <property type="match status" value="1"/>
</dbReference>
<dbReference type="PROSITE" id="PS51462">
    <property type="entry name" value="NUDIX"/>
    <property type="match status" value="1"/>
</dbReference>
<dbReference type="EMBL" id="FNAB01000002">
    <property type="protein sequence ID" value="SDC94687.1"/>
    <property type="molecule type" value="Genomic_DNA"/>
</dbReference>
<dbReference type="CDD" id="cd04685">
    <property type="entry name" value="NUDIX_Hydrolase"/>
    <property type="match status" value="1"/>
</dbReference>
<dbReference type="GO" id="GO:0016787">
    <property type="term" value="F:hydrolase activity"/>
    <property type="evidence" value="ECO:0007669"/>
    <property type="project" value="UniProtKB-KW"/>
</dbReference>